<dbReference type="RefSeq" id="WP_072598306.1">
    <property type="nucleotide sequence ID" value="NZ_CP018221.1"/>
</dbReference>
<evidence type="ECO:0000256" key="1">
    <source>
        <dbReference type="ARBA" id="ARBA00022603"/>
    </source>
</evidence>
<dbReference type="KEGG" id="sphj:BSL82_16245"/>
<dbReference type="PANTHER" id="PTHR12049:SF7">
    <property type="entry name" value="PROTEIN ARGININE METHYLTRANSFERASE NDUFAF7, MITOCHONDRIAL"/>
    <property type="match status" value="1"/>
</dbReference>
<proteinExistence type="predicted"/>
<dbReference type="Pfam" id="PF02636">
    <property type="entry name" value="Methyltransf_28"/>
    <property type="match status" value="1"/>
</dbReference>
<dbReference type="GO" id="GO:0032259">
    <property type="term" value="P:methylation"/>
    <property type="evidence" value="ECO:0007669"/>
    <property type="project" value="UniProtKB-KW"/>
</dbReference>
<name>A0A1L3ZYD8_9SPHN</name>
<dbReference type="EMBL" id="CP018221">
    <property type="protein sequence ID" value="API60648.1"/>
    <property type="molecule type" value="Genomic_DNA"/>
</dbReference>
<dbReference type="InterPro" id="IPR029063">
    <property type="entry name" value="SAM-dependent_MTases_sf"/>
</dbReference>
<dbReference type="Proteomes" id="UP000182063">
    <property type="component" value="Chromosome"/>
</dbReference>
<organism evidence="3 4">
    <name type="scientific">Tardibacter chloracetimidivorans</name>
    <dbReference type="NCBI Taxonomy" id="1921510"/>
    <lineage>
        <taxon>Bacteria</taxon>
        <taxon>Pseudomonadati</taxon>
        <taxon>Pseudomonadota</taxon>
        <taxon>Alphaproteobacteria</taxon>
        <taxon>Sphingomonadales</taxon>
        <taxon>Sphingomonadaceae</taxon>
        <taxon>Tardibacter</taxon>
    </lineage>
</organism>
<protein>
    <submittedName>
        <fullName evidence="3">Methyltransferase</fullName>
    </submittedName>
</protein>
<dbReference type="PANTHER" id="PTHR12049">
    <property type="entry name" value="PROTEIN ARGININE METHYLTRANSFERASE NDUFAF7, MITOCHONDRIAL"/>
    <property type="match status" value="1"/>
</dbReference>
<evidence type="ECO:0000313" key="4">
    <source>
        <dbReference type="Proteomes" id="UP000182063"/>
    </source>
</evidence>
<accession>A0A1L3ZYD8</accession>
<keyword evidence="4" id="KW-1185">Reference proteome</keyword>
<keyword evidence="1 3" id="KW-0489">Methyltransferase</keyword>
<evidence type="ECO:0000256" key="2">
    <source>
        <dbReference type="ARBA" id="ARBA00022679"/>
    </source>
</evidence>
<gene>
    <name evidence="3" type="ORF">BSL82_16245</name>
</gene>
<evidence type="ECO:0000313" key="3">
    <source>
        <dbReference type="EMBL" id="API60648.1"/>
    </source>
</evidence>
<dbReference type="InterPro" id="IPR003788">
    <property type="entry name" value="NDUFAF7"/>
</dbReference>
<keyword evidence="2 3" id="KW-0808">Transferase</keyword>
<dbReference type="STRING" id="1921510.BSL82_16245"/>
<dbReference type="SUPFAM" id="SSF53335">
    <property type="entry name" value="S-adenosyl-L-methionine-dependent methyltransferases"/>
    <property type="match status" value="1"/>
</dbReference>
<dbReference type="Gene3D" id="3.40.50.12710">
    <property type="match status" value="1"/>
</dbReference>
<sequence>MDLPSRSAAVRLRQLAQSEGAVPIATFMAIANAHYYATRIPFGGEGDFITAPETSQMFGELIGLWAADLWNRSGRPKAALVELGPGRGTLMADARRAASRVPGMAALSVHLVETSPALRVEQRQRIPDAIWHDDVSTLPDDHALLVIANEFFDALPVRQFVRTLKGWRERVVTLDDDGRFVPTSGRRPADPLIPPRLVHSHEGAIVEASPASAAIMEALAQSIVRQGGAMLVVDYGYEGPAVGDTLQAVKGHSYADVFADIGEADLTAHVDFTALAEVARRTGARTFGPVSQAALLAGLGLSARADALKRANPDRADSIDEDVNRLTSPEEMGVLFKALAVTAPDWAIPAAFPTGGVDE</sequence>
<dbReference type="AlphaFoldDB" id="A0A1L3ZYD8"/>
<reference evidence="4" key="1">
    <citation type="submission" date="2016-11" db="EMBL/GenBank/DDBJ databases">
        <title>Complete Genome Sequence of alachlor-degrading Sphingomonas sp. strain JJ-A5.</title>
        <authorList>
            <person name="Lee H."/>
            <person name="Ka J.-O."/>
        </authorList>
    </citation>
    <scope>NUCLEOTIDE SEQUENCE [LARGE SCALE GENOMIC DNA]</scope>
    <source>
        <strain evidence="4">JJ-A5</strain>
    </source>
</reference>
<dbReference type="GO" id="GO:0035243">
    <property type="term" value="F:protein-arginine omega-N symmetric methyltransferase activity"/>
    <property type="evidence" value="ECO:0007669"/>
    <property type="project" value="TreeGrafter"/>
</dbReference>
<dbReference type="InterPro" id="IPR038375">
    <property type="entry name" value="NDUFAF7_sf"/>
</dbReference>
<dbReference type="OrthoDB" id="9794208at2"/>